<keyword evidence="3" id="KW-1185">Reference proteome</keyword>
<dbReference type="EMBL" id="KV744902">
    <property type="protein sequence ID" value="OCK81982.1"/>
    <property type="molecule type" value="Genomic_DNA"/>
</dbReference>
<gene>
    <name evidence="2" type="ORF">K432DRAFT_235617</name>
</gene>
<accession>A0A8E2EDE3</accession>
<dbReference type="Proteomes" id="UP000250266">
    <property type="component" value="Unassembled WGS sequence"/>
</dbReference>
<dbReference type="AlphaFoldDB" id="A0A8E2EDE3"/>
<name>A0A8E2EDE3_9PEZI</name>
<feature type="compositionally biased region" description="Low complexity" evidence="1">
    <location>
        <begin position="129"/>
        <end position="149"/>
    </location>
</feature>
<evidence type="ECO:0000256" key="1">
    <source>
        <dbReference type="SAM" id="MobiDB-lite"/>
    </source>
</evidence>
<reference evidence="2 3" key="1">
    <citation type="journal article" date="2016" name="Nat. Commun.">
        <title>Ectomycorrhizal ecology is imprinted in the genome of the dominant symbiotic fungus Cenococcum geophilum.</title>
        <authorList>
            <consortium name="DOE Joint Genome Institute"/>
            <person name="Peter M."/>
            <person name="Kohler A."/>
            <person name="Ohm R.A."/>
            <person name="Kuo A."/>
            <person name="Krutzmann J."/>
            <person name="Morin E."/>
            <person name="Arend M."/>
            <person name="Barry K.W."/>
            <person name="Binder M."/>
            <person name="Choi C."/>
            <person name="Clum A."/>
            <person name="Copeland A."/>
            <person name="Grisel N."/>
            <person name="Haridas S."/>
            <person name="Kipfer T."/>
            <person name="LaButti K."/>
            <person name="Lindquist E."/>
            <person name="Lipzen A."/>
            <person name="Maire R."/>
            <person name="Meier B."/>
            <person name="Mihaltcheva S."/>
            <person name="Molinier V."/>
            <person name="Murat C."/>
            <person name="Poggeler S."/>
            <person name="Quandt C.A."/>
            <person name="Sperisen C."/>
            <person name="Tritt A."/>
            <person name="Tisserant E."/>
            <person name="Crous P.W."/>
            <person name="Henrissat B."/>
            <person name="Nehls U."/>
            <person name="Egli S."/>
            <person name="Spatafora J.W."/>
            <person name="Grigoriev I.V."/>
            <person name="Martin F.M."/>
        </authorList>
    </citation>
    <scope>NUCLEOTIDE SEQUENCE [LARGE SCALE GENOMIC DNA]</scope>
    <source>
        <strain evidence="2 3">CBS 459.81</strain>
    </source>
</reference>
<evidence type="ECO:0000313" key="3">
    <source>
        <dbReference type="Proteomes" id="UP000250266"/>
    </source>
</evidence>
<proteinExistence type="predicted"/>
<evidence type="ECO:0000313" key="2">
    <source>
        <dbReference type="EMBL" id="OCK81982.1"/>
    </source>
</evidence>
<dbReference type="OrthoDB" id="407617at2759"/>
<feature type="region of interest" description="Disordered" evidence="1">
    <location>
        <begin position="121"/>
        <end position="167"/>
    </location>
</feature>
<organism evidence="2 3">
    <name type="scientific">Lepidopterella palustris CBS 459.81</name>
    <dbReference type="NCBI Taxonomy" id="1314670"/>
    <lineage>
        <taxon>Eukaryota</taxon>
        <taxon>Fungi</taxon>
        <taxon>Dikarya</taxon>
        <taxon>Ascomycota</taxon>
        <taxon>Pezizomycotina</taxon>
        <taxon>Dothideomycetes</taxon>
        <taxon>Pleosporomycetidae</taxon>
        <taxon>Mytilinidiales</taxon>
        <taxon>Argynnaceae</taxon>
        <taxon>Lepidopterella</taxon>
    </lineage>
</organism>
<protein>
    <submittedName>
        <fullName evidence="2">Uncharacterized protein</fullName>
    </submittedName>
</protein>
<sequence length="314" mass="34266">MGDMSPRPVSQDAICPPPPASQVLMKFTRSRTDSVASIATNFPGVPFNTPASRSLASDLVPTPLNLNAVTQTLDAVQELHNETADDYHQPAVPLNTPCHGSPNSYIRATIHSLPTIDEKLEKLPPPVASPTSPTSPTSCASFSPTSSVAGEQASSPHAPSPLRLPPLTAENLLDGVRENTDWHDTIEEDMDRDLTRLANLANDDFQRDPSLTAADHYHRRLLKLLSSANRKYMITELGEAVVSTMAERGSLASVKPTNMVTNYEFQNLRRKVGDMETIFMGLLSRLAKDGDKELDRLSQQFTDLMKGYAQTNGC</sequence>